<keyword evidence="13" id="KW-1185">Reference proteome</keyword>
<evidence type="ECO:0000256" key="5">
    <source>
        <dbReference type="ARBA" id="ARBA00022777"/>
    </source>
</evidence>
<keyword evidence="3 12" id="KW-0808">Transferase</keyword>
<evidence type="ECO:0000256" key="10">
    <source>
        <dbReference type="SAM" id="Coils"/>
    </source>
</evidence>
<dbReference type="PROSITE" id="PS00107">
    <property type="entry name" value="PROTEIN_KINASE_ATP"/>
    <property type="match status" value="1"/>
</dbReference>
<reference evidence="13" key="1">
    <citation type="submission" date="2017-11" db="EMBL/GenBank/DDBJ databases">
        <authorList>
            <person name="Wibberg D."/>
        </authorList>
    </citation>
    <scope>NUCLEOTIDE SEQUENCE [LARGE SCALE GENOMIC DNA]</scope>
</reference>
<dbReference type="GO" id="GO:0005524">
    <property type="term" value="F:ATP binding"/>
    <property type="evidence" value="ECO:0007669"/>
    <property type="project" value="UniProtKB-UniRule"/>
</dbReference>
<keyword evidence="6 9" id="KW-0067">ATP-binding</keyword>
<dbReference type="OrthoDB" id="9762169at2"/>
<evidence type="ECO:0000256" key="2">
    <source>
        <dbReference type="ARBA" id="ARBA00022527"/>
    </source>
</evidence>
<dbReference type="RefSeq" id="WP_010044222.1">
    <property type="nucleotide sequence ID" value="NZ_LT962942.1"/>
</dbReference>
<evidence type="ECO:0000256" key="7">
    <source>
        <dbReference type="ARBA" id="ARBA00047899"/>
    </source>
</evidence>
<dbReference type="EMBL" id="LT963352">
    <property type="protein sequence ID" value="SOR80103.1"/>
    <property type="molecule type" value="Genomic_DNA"/>
</dbReference>
<evidence type="ECO:0000313" key="12">
    <source>
        <dbReference type="EMBL" id="SOR80103.1"/>
    </source>
</evidence>
<dbReference type="InterPro" id="IPR000719">
    <property type="entry name" value="Prot_kinase_dom"/>
</dbReference>
<dbReference type="Pfam" id="PF00069">
    <property type="entry name" value="Pkinase"/>
    <property type="match status" value="1"/>
</dbReference>
<keyword evidence="4 9" id="KW-0547">Nucleotide-binding</keyword>
<sequence>MQGVLLAERFRIGDRLGAGGMGQVWAAQDERMRREVAVKVVHPQYGMDEAETQARFQREVQLAGRLSHRNIVTVHDWGEVSVDGRPTLFLVMELVHGVPLHRRLKESTPSWPFAAGWAAQIAEALHAAHSQSILHRDIKPANALLMPDGTVKVVDFGVAKFMGDTLGARELTVTGAPLGSPSYMSPEQAEGDRAIDHRSDLYSLGCLLYHAVTGRPPFTGTNPLAVLRKQMEAVPEPPADHVEGLPVPLNDLILSLLAKRPENRPADASTVYETLSTLLVDHAVTEPGGSILEFTQLGHSHSVSGLILKRAWELREEAEMIVAEAEERKAEAIREAKRAVEVLRRELGALVRRTEDMDTEIERITVRASAEELRLREEDYYRAFRQSINGSYPTPREFGDSVEAMYGISLPDLEAMRMVNRFSHRFTAELEEDHIA</sequence>
<dbReference type="InterPro" id="IPR011009">
    <property type="entry name" value="Kinase-like_dom_sf"/>
</dbReference>
<dbReference type="FunFam" id="1.10.510.10:FF:000021">
    <property type="entry name" value="Serine/threonine protein kinase"/>
    <property type="match status" value="1"/>
</dbReference>
<evidence type="ECO:0000256" key="8">
    <source>
        <dbReference type="ARBA" id="ARBA00048679"/>
    </source>
</evidence>
<dbReference type="AlphaFoldDB" id="A0A2N9B9S1"/>
<dbReference type="SMART" id="SM00220">
    <property type="entry name" value="S_TKc"/>
    <property type="match status" value="1"/>
</dbReference>
<evidence type="ECO:0000256" key="4">
    <source>
        <dbReference type="ARBA" id="ARBA00022741"/>
    </source>
</evidence>
<proteinExistence type="predicted"/>
<dbReference type="InterPro" id="IPR017441">
    <property type="entry name" value="Protein_kinase_ATP_BS"/>
</dbReference>
<dbReference type="EC" id="2.7.11.1" evidence="1"/>
<keyword evidence="10" id="KW-0175">Coiled coil</keyword>
<feature type="domain" description="Protein kinase" evidence="11">
    <location>
        <begin position="10"/>
        <end position="279"/>
    </location>
</feature>
<keyword evidence="5 12" id="KW-0418">Kinase</keyword>
<gene>
    <name evidence="12" type="primary">pknB_2</name>
    <name evidence="12" type="ORF">SCNRRL3882_3559</name>
</gene>
<name>A0A2N9B9S1_STRCX</name>
<feature type="coiled-coil region" evidence="10">
    <location>
        <begin position="315"/>
        <end position="353"/>
    </location>
</feature>
<comment type="catalytic activity">
    <reaction evidence="8">
        <text>L-seryl-[protein] + ATP = O-phospho-L-seryl-[protein] + ADP + H(+)</text>
        <dbReference type="Rhea" id="RHEA:17989"/>
        <dbReference type="Rhea" id="RHEA-COMP:9863"/>
        <dbReference type="Rhea" id="RHEA-COMP:11604"/>
        <dbReference type="ChEBI" id="CHEBI:15378"/>
        <dbReference type="ChEBI" id="CHEBI:29999"/>
        <dbReference type="ChEBI" id="CHEBI:30616"/>
        <dbReference type="ChEBI" id="CHEBI:83421"/>
        <dbReference type="ChEBI" id="CHEBI:456216"/>
        <dbReference type="EC" id="2.7.11.1"/>
    </reaction>
</comment>
<evidence type="ECO:0000259" key="11">
    <source>
        <dbReference type="PROSITE" id="PS50011"/>
    </source>
</evidence>
<evidence type="ECO:0000313" key="13">
    <source>
        <dbReference type="Proteomes" id="UP000235464"/>
    </source>
</evidence>
<protein>
    <recommendedName>
        <fullName evidence="1">non-specific serine/threonine protein kinase</fullName>
        <ecNumber evidence="1">2.7.11.1</ecNumber>
    </recommendedName>
</protein>
<dbReference type="CDD" id="cd14014">
    <property type="entry name" value="STKc_PknB_like"/>
    <property type="match status" value="1"/>
</dbReference>
<keyword evidence="2" id="KW-0723">Serine/threonine-protein kinase</keyword>
<evidence type="ECO:0000256" key="6">
    <source>
        <dbReference type="ARBA" id="ARBA00022840"/>
    </source>
</evidence>
<dbReference type="GO" id="GO:0045717">
    <property type="term" value="P:negative regulation of fatty acid biosynthetic process"/>
    <property type="evidence" value="ECO:0007669"/>
    <property type="project" value="UniProtKB-ARBA"/>
</dbReference>
<dbReference type="Gene3D" id="1.10.510.10">
    <property type="entry name" value="Transferase(Phosphotransferase) domain 1"/>
    <property type="match status" value="1"/>
</dbReference>
<comment type="catalytic activity">
    <reaction evidence="7">
        <text>L-threonyl-[protein] + ATP = O-phospho-L-threonyl-[protein] + ADP + H(+)</text>
        <dbReference type="Rhea" id="RHEA:46608"/>
        <dbReference type="Rhea" id="RHEA-COMP:11060"/>
        <dbReference type="Rhea" id="RHEA-COMP:11605"/>
        <dbReference type="ChEBI" id="CHEBI:15378"/>
        <dbReference type="ChEBI" id="CHEBI:30013"/>
        <dbReference type="ChEBI" id="CHEBI:30616"/>
        <dbReference type="ChEBI" id="CHEBI:61977"/>
        <dbReference type="ChEBI" id="CHEBI:456216"/>
        <dbReference type="EC" id="2.7.11.1"/>
    </reaction>
</comment>
<dbReference type="PANTHER" id="PTHR43289:SF6">
    <property type="entry name" value="SERINE_THREONINE-PROTEIN KINASE NEKL-3"/>
    <property type="match status" value="1"/>
</dbReference>
<dbReference type="Gene3D" id="3.30.200.20">
    <property type="entry name" value="Phosphorylase Kinase, domain 1"/>
    <property type="match status" value="1"/>
</dbReference>
<evidence type="ECO:0000256" key="9">
    <source>
        <dbReference type="PROSITE-ProRule" id="PRU10141"/>
    </source>
</evidence>
<dbReference type="Proteomes" id="UP000235464">
    <property type="component" value="Chromosome I"/>
</dbReference>
<dbReference type="SUPFAM" id="SSF56112">
    <property type="entry name" value="Protein kinase-like (PK-like)"/>
    <property type="match status" value="1"/>
</dbReference>
<dbReference type="FunFam" id="3.30.200.20:FF:000035">
    <property type="entry name" value="Serine/threonine protein kinase Stk1"/>
    <property type="match status" value="1"/>
</dbReference>
<dbReference type="PANTHER" id="PTHR43289">
    <property type="entry name" value="MITOGEN-ACTIVATED PROTEIN KINASE KINASE KINASE 20-RELATED"/>
    <property type="match status" value="1"/>
</dbReference>
<organism evidence="12 13">
    <name type="scientific">Streptomyces chartreusis NRRL 3882</name>
    <dbReference type="NCBI Taxonomy" id="1079985"/>
    <lineage>
        <taxon>Bacteria</taxon>
        <taxon>Bacillati</taxon>
        <taxon>Actinomycetota</taxon>
        <taxon>Actinomycetes</taxon>
        <taxon>Kitasatosporales</taxon>
        <taxon>Streptomycetaceae</taxon>
        <taxon>Streptomyces</taxon>
    </lineage>
</organism>
<dbReference type="GO" id="GO:0106310">
    <property type="term" value="F:protein serine kinase activity"/>
    <property type="evidence" value="ECO:0007669"/>
    <property type="project" value="RHEA"/>
</dbReference>
<evidence type="ECO:0000256" key="1">
    <source>
        <dbReference type="ARBA" id="ARBA00012513"/>
    </source>
</evidence>
<feature type="binding site" evidence="9">
    <location>
        <position position="39"/>
    </location>
    <ligand>
        <name>ATP</name>
        <dbReference type="ChEBI" id="CHEBI:30616"/>
    </ligand>
</feature>
<dbReference type="PROSITE" id="PS50011">
    <property type="entry name" value="PROTEIN_KINASE_DOM"/>
    <property type="match status" value="1"/>
</dbReference>
<evidence type="ECO:0000256" key="3">
    <source>
        <dbReference type="ARBA" id="ARBA00022679"/>
    </source>
</evidence>
<accession>A0A2N9B9S1</accession>
<dbReference type="GO" id="GO:0004674">
    <property type="term" value="F:protein serine/threonine kinase activity"/>
    <property type="evidence" value="ECO:0007669"/>
    <property type="project" value="UniProtKB-KW"/>
</dbReference>